<evidence type="ECO:0000256" key="6">
    <source>
        <dbReference type="ARBA" id="ARBA00022490"/>
    </source>
</evidence>
<protein>
    <recommendedName>
        <fullName evidence="5">Evolutionarily conserved signaling intermediate in Toll pathway, mitochondrial</fullName>
    </recommendedName>
</protein>
<evidence type="ECO:0000313" key="14">
    <source>
        <dbReference type="EMBL" id="KAH7645613.1"/>
    </source>
</evidence>
<feature type="region of interest" description="Disordered" evidence="12">
    <location>
        <begin position="382"/>
        <end position="431"/>
    </location>
</feature>
<sequence>MSPRILYKISSNVHHFLHNPRISTLLNQNTIRTMALFPPKKKDDEESPGIRTKELVRIRDFFNEEGLKSDYDKKHFVNTIEDFNNIRKMKRFGYTEFIAASLPAMKEFGVHKDIDSYKALMRVFPKGAFIPSSKLAAGFFPHYVQQQTAIKILIQMEENGVMPDKELESIIIDAFSKYSIVWERCARMIYWMTKFKNANPFPFPEKIPTDPLELAIIALRRMTFYIDPQTEIYVYRTTQIEESDEDTWICFAQSDSQCKLIDGLDLEKYRLSVDGPFQVWAANNSLTYFVFYARETRVKENRDLVEEFLKAEQEIDDVSNIPLSNFGHLDYDEGANPKCKVHQQDDGTILAIVATGTSSQQSLLLWLRKFEQHNPRLRSVPIVVTQNNPDQEQSSNENDFQRDFDYKLQWKKQQQAQSSASDDNNKFNDQK</sequence>
<comment type="subcellular location">
    <subcellularLocation>
        <location evidence="3">Cytoplasm</location>
    </subcellularLocation>
    <subcellularLocation>
        <location evidence="2">Mitochondrion</location>
    </subcellularLocation>
    <subcellularLocation>
        <location evidence="1">Nucleus</location>
    </subcellularLocation>
</comment>
<keyword evidence="8" id="KW-0391">Immunity</keyword>
<dbReference type="PANTHER" id="PTHR13113:SF1">
    <property type="entry name" value="EVOLUTIONARILY CONSERVED SIGNALING INTERMEDIATE IN TOLL PATHWAY, MITOCHONDRIAL"/>
    <property type="match status" value="1"/>
</dbReference>
<dbReference type="Proteomes" id="UP000790347">
    <property type="component" value="Unassembled WGS sequence"/>
</dbReference>
<organism evidence="15 16">
    <name type="scientific">Dermatophagoides farinae</name>
    <name type="common">American house dust mite</name>
    <dbReference type="NCBI Taxonomy" id="6954"/>
    <lineage>
        <taxon>Eukaryota</taxon>
        <taxon>Metazoa</taxon>
        <taxon>Ecdysozoa</taxon>
        <taxon>Arthropoda</taxon>
        <taxon>Chelicerata</taxon>
        <taxon>Arachnida</taxon>
        <taxon>Acari</taxon>
        <taxon>Acariformes</taxon>
        <taxon>Sarcoptiformes</taxon>
        <taxon>Astigmata</taxon>
        <taxon>Psoroptidia</taxon>
        <taxon>Analgoidea</taxon>
        <taxon>Pyroglyphidae</taxon>
        <taxon>Dermatophagoidinae</taxon>
        <taxon>Dermatophagoides</taxon>
    </lineage>
</organism>
<name>A0A922HMA9_DERFA</name>
<reference evidence="15" key="4">
    <citation type="journal article" date="2022" name="Res Sq">
        <title>Comparative Genomics Reveals Insights into the Divergent Evolution of Astigmatic Mites and Household Pest Adaptations.</title>
        <authorList>
            <person name="Xiong Q."/>
            <person name="Wan A.T.-Y."/>
            <person name="Liu X.-Y."/>
            <person name="Fung C.S.-H."/>
            <person name="Xiao X."/>
            <person name="Malainual N."/>
            <person name="Hou J."/>
            <person name="Wang L."/>
            <person name="Wang M."/>
            <person name="Yang K."/>
            <person name="Cui Y."/>
            <person name="Leung E."/>
            <person name="Nong W."/>
            <person name="Shin S.-K."/>
            <person name="Au S."/>
            <person name="Jeong K.Y."/>
            <person name="Chew F.T."/>
            <person name="Hui J."/>
            <person name="Leung T.F."/>
            <person name="Tungtrongchitr A."/>
            <person name="Zhong N."/>
            <person name="Liu Z."/>
            <person name="Tsui S."/>
        </authorList>
    </citation>
    <scope>NUCLEOTIDE SEQUENCE</scope>
    <source>
        <strain evidence="15">Derf</strain>
        <tissue evidence="15">Whole organism</tissue>
    </source>
</reference>
<evidence type="ECO:0000313" key="15">
    <source>
        <dbReference type="EMBL" id="KAH9497451.1"/>
    </source>
</evidence>
<keyword evidence="10" id="KW-0496">Mitochondrion</keyword>
<keyword evidence="9" id="KW-0809">Transit peptide</keyword>
<evidence type="ECO:0000256" key="2">
    <source>
        <dbReference type="ARBA" id="ARBA00004173"/>
    </source>
</evidence>
<dbReference type="InterPro" id="IPR046448">
    <property type="entry name" value="ECSIT_N"/>
</dbReference>
<dbReference type="GO" id="GO:0005739">
    <property type="term" value="C:mitochondrion"/>
    <property type="evidence" value="ECO:0007669"/>
    <property type="project" value="UniProtKB-SubCell"/>
</dbReference>
<dbReference type="EMBL" id="ASGP02000007">
    <property type="protein sequence ID" value="KAH9497451.1"/>
    <property type="molecule type" value="Genomic_DNA"/>
</dbReference>
<evidence type="ECO:0000256" key="5">
    <source>
        <dbReference type="ARBA" id="ARBA00019998"/>
    </source>
</evidence>
<dbReference type="GO" id="GO:0045087">
    <property type="term" value="P:innate immune response"/>
    <property type="evidence" value="ECO:0007669"/>
    <property type="project" value="UniProtKB-KW"/>
</dbReference>
<dbReference type="GO" id="GO:0007178">
    <property type="term" value="P:cell surface receptor protein serine/threonine kinase signaling pathway"/>
    <property type="evidence" value="ECO:0007669"/>
    <property type="project" value="TreeGrafter"/>
</dbReference>
<reference evidence="14" key="2">
    <citation type="submission" date="2020-06" db="EMBL/GenBank/DDBJ databases">
        <authorList>
            <person name="Ji K."/>
            <person name="Li J."/>
        </authorList>
    </citation>
    <scope>NUCLEOTIDE SEQUENCE</scope>
    <source>
        <strain evidence="14">JKM2019</strain>
        <tissue evidence="14">Whole body</tissue>
    </source>
</reference>
<dbReference type="OrthoDB" id="10064298at2759"/>
<dbReference type="SMART" id="SM01284">
    <property type="entry name" value="ECSIT_Cterm"/>
    <property type="match status" value="1"/>
</dbReference>
<feature type="compositionally biased region" description="Basic and acidic residues" evidence="12">
    <location>
        <begin position="399"/>
        <end position="408"/>
    </location>
</feature>
<evidence type="ECO:0000256" key="11">
    <source>
        <dbReference type="ARBA" id="ARBA00023242"/>
    </source>
</evidence>
<evidence type="ECO:0000256" key="9">
    <source>
        <dbReference type="ARBA" id="ARBA00022946"/>
    </source>
</evidence>
<dbReference type="Proteomes" id="UP000828236">
    <property type="component" value="Unassembled WGS sequence"/>
</dbReference>
<reference evidence="14" key="3">
    <citation type="journal article" date="2021" name="World Allergy Organ. J.">
        <title>Chromosome-level assembly of Dermatophagoides farinae genome and transcriptome reveals two novel allergens Der f 37 and Der f 39.</title>
        <authorList>
            <person name="Chen J."/>
            <person name="Cai Z."/>
            <person name="Fan D."/>
            <person name="Hu J."/>
            <person name="Hou Y."/>
            <person name="He Y."/>
            <person name="Zhang Z."/>
            <person name="Zhao Z."/>
            <person name="Gao P."/>
            <person name="Hu W."/>
            <person name="Sun J."/>
            <person name="Li J."/>
            <person name="Ji K."/>
        </authorList>
    </citation>
    <scope>NUCLEOTIDE SEQUENCE</scope>
    <source>
        <strain evidence="14">JKM2019</strain>
    </source>
</reference>
<keyword evidence="7" id="KW-0399">Innate immunity</keyword>
<evidence type="ECO:0000256" key="10">
    <source>
        <dbReference type="ARBA" id="ARBA00023128"/>
    </source>
</evidence>
<comment type="caution">
    <text evidence="15">The sequence shown here is derived from an EMBL/GenBank/DDBJ whole genome shotgun (WGS) entry which is preliminary data.</text>
</comment>
<evidence type="ECO:0000259" key="13">
    <source>
        <dbReference type="SMART" id="SM01284"/>
    </source>
</evidence>
<evidence type="ECO:0000256" key="3">
    <source>
        <dbReference type="ARBA" id="ARBA00004496"/>
    </source>
</evidence>
<dbReference type="InterPro" id="IPR010418">
    <property type="entry name" value="ECSIT"/>
</dbReference>
<feature type="domain" description="ECSIT C-terminal" evidence="13">
    <location>
        <begin position="254"/>
        <end position="387"/>
    </location>
</feature>
<keyword evidence="6" id="KW-0963">Cytoplasm</keyword>
<reference evidence="15" key="1">
    <citation type="submission" date="2013-05" db="EMBL/GenBank/DDBJ databases">
        <authorList>
            <person name="Yim A.K.Y."/>
            <person name="Chan T.F."/>
            <person name="Ji K.M."/>
            <person name="Liu X.Y."/>
            <person name="Zhou J.W."/>
            <person name="Li R.Q."/>
            <person name="Yang K.Y."/>
            <person name="Li J."/>
            <person name="Li M."/>
            <person name="Law P.T.W."/>
            <person name="Wu Y.L."/>
            <person name="Cai Z.L."/>
            <person name="Qin H."/>
            <person name="Bao Y."/>
            <person name="Leung R.K.K."/>
            <person name="Ng P.K.S."/>
            <person name="Zou J."/>
            <person name="Zhong X.J."/>
            <person name="Ran P.X."/>
            <person name="Zhong N.S."/>
            <person name="Liu Z.G."/>
            <person name="Tsui S.K.W."/>
        </authorList>
    </citation>
    <scope>NUCLEOTIDE SEQUENCE</scope>
    <source>
        <strain evidence="15">Derf</strain>
        <tissue evidence="15">Whole organism</tissue>
    </source>
</reference>
<dbReference type="GO" id="GO:0005634">
    <property type="term" value="C:nucleus"/>
    <property type="evidence" value="ECO:0007669"/>
    <property type="project" value="UniProtKB-SubCell"/>
</dbReference>
<dbReference type="InterPro" id="IPR029342">
    <property type="entry name" value="ECIST_C"/>
</dbReference>
<proteinExistence type="inferred from homology"/>
<evidence type="ECO:0000256" key="7">
    <source>
        <dbReference type="ARBA" id="ARBA00022588"/>
    </source>
</evidence>
<keyword evidence="11" id="KW-0539">Nucleus</keyword>
<dbReference type="Pfam" id="PF06239">
    <property type="entry name" value="ECSIT_N"/>
    <property type="match status" value="1"/>
</dbReference>
<comment type="similarity">
    <text evidence="4">Belongs to the ECSIT family.</text>
</comment>
<accession>A0A922HMA9</accession>
<dbReference type="Pfam" id="PF14784">
    <property type="entry name" value="ECSIT_C"/>
    <property type="match status" value="1"/>
</dbReference>
<keyword evidence="16" id="KW-1185">Reference proteome</keyword>
<dbReference type="PANTHER" id="PTHR13113">
    <property type="entry name" value="ECSIT EVOLUTIONARILY CONSERVED SIGNALING INTERMEDIATE IN TOLL PATHWAYS"/>
    <property type="match status" value="1"/>
</dbReference>
<dbReference type="EMBL" id="SDOV01000001">
    <property type="protein sequence ID" value="KAH7645613.1"/>
    <property type="molecule type" value="Genomic_DNA"/>
</dbReference>
<evidence type="ECO:0000256" key="12">
    <source>
        <dbReference type="SAM" id="MobiDB-lite"/>
    </source>
</evidence>
<evidence type="ECO:0000256" key="8">
    <source>
        <dbReference type="ARBA" id="ARBA00022859"/>
    </source>
</evidence>
<dbReference type="AlphaFoldDB" id="A0A922HMA9"/>
<evidence type="ECO:0000313" key="16">
    <source>
        <dbReference type="Proteomes" id="UP000790347"/>
    </source>
</evidence>
<gene>
    <name evidence="15" type="ORF">DERF_013444</name>
    <name evidence="14" type="ORF">HUG17_1151</name>
</gene>
<feature type="compositionally biased region" description="Polar residues" evidence="12">
    <location>
        <begin position="384"/>
        <end position="398"/>
    </location>
</feature>
<evidence type="ECO:0000256" key="4">
    <source>
        <dbReference type="ARBA" id="ARBA00007674"/>
    </source>
</evidence>
<evidence type="ECO:0000256" key="1">
    <source>
        <dbReference type="ARBA" id="ARBA00004123"/>
    </source>
</evidence>